<dbReference type="Proteomes" id="UP000266298">
    <property type="component" value="Unassembled WGS sequence"/>
</dbReference>
<dbReference type="AlphaFoldDB" id="A0A399NV15"/>
<comment type="subcellular location">
    <subcellularLocation>
        <location evidence="1 7">Cell membrane</location>
        <topology evidence="1 7">Multi-pass membrane protein</topology>
    </subcellularLocation>
</comment>
<comment type="similarity">
    <text evidence="7">Belongs to the binding-protein-dependent transport system permease family.</text>
</comment>
<dbReference type="SUPFAM" id="SSF161098">
    <property type="entry name" value="MetI-like"/>
    <property type="match status" value="1"/>
</dbReference>
<gene>
    <name evidence="9" type="ORF">DZF96_08610</name>
</gene>
<evidence type="ECO:0000256" key="1">
    <source>
        <dbReference type="ARBA" id="ARBA00004651"/>
    </source>
</evidence>
<feature type="domain" description="ABC transmembrane type-1" evidence="8">
    <location>
        <begin position="99"/>
        <end position="303"/>
    </location>
</feature>
<feature type="transmembrane region" description="Helical" evidence="7">
    <location>
        <begin position="27"/>
        <end position="54"/>
    </location>
</feature>
<evidence type="ECO:0000313" key="10">
    <source>
        <dbReference type="Proteomes" id="UP000266298"/>
    </source>
</evidence>
<dbReference type="EMBL" id="QWEC01000109">
    <property type="protein sequence ID" value="RII97129.1"/>
    <property type="molecule type" value="Genomic_DNA"/>
</dbReference>
<evidence type="ECO:0000256" key="4">
    <source>
        <dbReference type="ARBA" id="ARBA00022692"/>
    </source>
</evidence>
<dbReference type="InterPro" id="IPR000515">
    <property type="entry name" value="MetI-like"/>
</dbReference>
<accession>A0A399NV15</accession>
<keyword evidence="2 7" id="KW-0813">Transport</keyword>
<evidence type="ECO:0000256" key="2">
    <source>
        <dbReference type="ARBA" id="ARBA00022448"/>
    </source>
</evidence>
<sequence length="317" mass="33083">MTAVRTADPAARAASARRVSPETRRAGVGLALALPPALLLAFFVGIPVVLAIGFSLGHTGGLNSTIATIGLGTRTATSWWGTLDAYVDVFTDPRFLRDLGVTVLVTVISTAIVIALSLAIALNLRLRGGRLASVFAGLAIVPLFIPVVIASWAILTFYSGDGFVRTVFALVGLEGPTWGYTTVAVVIGSVWTSLPFATLMATSGVQGIPDAMIEAARDAGASTWAIVTRVLVPLAAIPLVIATTFTAIGVLGSFTVPYFTGPNAPSMLGVDISKYFTGFNHPQQSIVMAVVVFVLASGIAFLYVRANFRSAKKEGRV</sequence>
<evidence type="ECO:0000259" key="8">
    <source>
        <dbReference type="PROSITE" id="PS50928"/>
    </source>
</evidence>
<dbReference type="CDD" id="cd06261">
    <property type="entry name" value="TM_PBP2"/>
    <property type="match status" value="1"/>
</dbReference>
<dbReference type="Pfam" id="PF00528">
    <property type="entry name" value="BPD_transp_1"/>
    <property type="match status" value="1"/>
</dbReference>
<dbReference type="PROSITE" id="PS50928">
    <property type="entry name" value="ABC_TM1"/>
    <property type="match status" value="1"/>
</dbReference>
<keyword evidence="5 7" id="KW-1133">Transmembrane helix</keyword>
<dbReference type="GO" id="GO:0005886">
    <property type="term" value="C:plasma membrane"/>
    <property type="evidence" value="ECO:0007669"/>
    <property type="project" value="UniProtKB-SubCell"/>
</dbReference>
<evidence type="ECO:0000256" key="6">
    <source>
        <dbReference type="ARBA" id="ARBA00023136"/>
    </source>
</evidence>
<feature type="transmembrane region" description="Helical" evidence="7">
    <location>
        <begin position="99"/>
        <end position="122"/>
    </location>
</feature>
<dbReference type="GO" id="GO:0055085">
    <property type="term" value="P:transmembrane transport"/>
    <property type="evidence" value="ECO:0007669"/>
    <property type="project" value="InterPro"/>
</dbReference>
<dbReference type="PANTHER" id="PTHR43005">
    <property type="entry name" value="BLR7065 PROTEIN"/>
    <property type="match status" value="1"/>
</dbReference>
<name>A0A399NV15_9MICO</name>
<keyword evidence="6 7" id="KW-0472">Membrane</keyword>
<evidence type="ECO:0000313" key="9">
    <source>
        <dbReference type="EMBL" id="RII97129.1"/>
    </source>
</evidence>
<reference evidence="9 10" key="1">
    <citation type="submission" date="2018-08" db="EMBL/GenBank/DDBJ databases">
        <title>Genome Sequence of Clavibacter michiganensis Subspecies type strains, and the Atypical Peach-Colored Strains Isolated from Tomato.</title>
        <authorList>
            <person name="Osdaghi E."/>
            <person name="Portier P."/>
            <person name="Briand M."/>
            <person name="Jacques M.-A."/>
        </authorList>
    </citation>
    <scope>NUCLEOTIDE SEQUENCE [LARGE SCALE GENOMIC DNA]</scope>
    <source>
        <strain evidence="9 10">CFBP 7493</strain>
    </source>
</reference>
<dbReference type="InterPro" id="IPR035906">
    <property type="entry name" value="MetI-like_sf"/>
</dbReference>
<proteinExistence type="inferred from homology"/>
<dbReference type="PANTHER" id="PTHR43005:SF1">
    <property type="entry name" value="SPERMIDINE_PUTRESCINE TRANSPORT SYSTEM PERMEASE PROTEIN"/>
    <property type="match status" value="1"/>
</dbReference>
<feature type="transmembrane region" description="Helical" evidence="7">
    <location>
        <begin position="285"/>
        <end position="304"/>
    </location>
</feature>
<evidence type="ECO:0000256" key="7">
    <source>
        <dbReference type="RuleBase" id="RU363032"/>
    </source>
</evidence>
<keyword evidence="3" id="KW-1003">Cell membrane</keyword>
<comment type="caution">
    <text evidence="9">The sequence shown here is derived from an EMBL/GenBank/DDBJ whole genome shotgun (WGS) entry which is preliminary data.</text>
</comment>
<keyword evidence="4 7" id="KW-0812">Transmembrane</keyword>
<evidence type="ECO:0000256" key="5">
    <source>
        <dbReference type="ARBA" id="ARBA00022989"/>
    </source>
</evidence>
<evidence type="ECO:0000256" key="3">
    <source>
        <dbReference type="ARBA" id="ARBA00022475"/>
    </source>
</evidence>
<dbReference type="Gene3D" id="1.10.3720.10">
    <property type="entry name" value="MetI-like"/>
    <property type="match status" value="1"/>
</dbReference>
<dbReference type="RefSeq" id="WP_043586431.1">
    <property type="nucleotide sequence ID" value="NZ_QWEC01000109.1"/>
</dbReference>
<feature type="transmembrane region" description="Helical" evidence="7">
    <location>
        <begin position="134"/>
        <end position="158"/>
    </location>
</feature>
<feature type="transmembrane region" description="Helical" evidence="7">
    <location>
        <begin position="226"/>
        <end position="259"/>
    </location>
</feature>
<organism evidence="9 10">
    <name type="scientific">Clavibacter michiganensis</name>
    <dbReference type="NCBI Taxonomy" id="28447"/>
    <lineage>
        <taxon>Bacteria</taxon>
        <taxon>Bacillati</taxon>
        <taxon>Actinomycetota</taxon>
        <taxon>Actinomycetes</taxon>
        <taxon>Micrococcales</taxon>
        <taxon>Microbacteriaceae</taxon>
        <taxon>Clavibacter</taxon>
    </lineage>
</organism>
<protein>
    <submittedName>
        <fullName evidence="9">Sugar ABC transporter permease</fullName>
    </submittedName>
</protein>
<feature type="transmembrane region" description="Helical" evidence="7">
    <location>
        <begin position="178"/>
        <end position="205"/>
    </location>
</feature>